<evidence type="ECO:0008006" key="3">
    <source>
        <dbReference type="Google" id="ProtNLM"/>
    </source>
</evidence>
<sequence length="240" mass="25423">MLGLLVLAGTVTGCGAPEVDPDEGTNGVGKLSAKAIEQRARKAAESAQAVRLSGSVAGQDRTYRLDMRLKTDGGVGEVSTKGGPRFELLRVAEELFLKADADFWVHQDKDGEPTASDKEAARKLEGKYVRVPPDDPSYQQLSGFTDMKVLLDGLLSLDGPRETGERREVGGVRTIQVLAGGGGGGKLDVSLVGTPYPLRLERGGDAGVVEMAEWNRAFALRVPKKEQIVDHGAQTAPGQG</sequence>
<evidence type="ECO:0000313" key="1">
    <source>
        <dbReference type="EMBL" id="MBB1244375.1"/>
    </source>
</evidence>
<comment type="caution">
    <text evidence="1">The sequence shown here is derived from an EMBL/GenBank/DDBJ whole genome shotgun (WGS) entry which is preliminary data.</text>
</comment>
<accession>A0ABR6EGA7</accession>
<dbReference type="EMBL" id="WMLF01000149">
    <property type="protein sequence ID" value="MBB1244375.1"/>
    <property type="molecule type" value="Genomic_DNA"/>
</dbReference>
<gene>
    <name evidence="1" type="ORF">GL263_12510</name>
</gene>
<proteinExistence type="predicted"/>
<dbReference type="Proteomes" id="UP000766698">
    <property type="component" value="Unassembled WGS sequence"/>
</dbReference>
<name>A0ABR6EGA7_9ACTN</name>
<evidence type="ECO:0000313" key="2">
    <source>
        <dbReference type="Proteomes" id="UP000766698"/>
    </source>
</evidence>
<organism evidence="1 2">
    <name type="scientific">Streptomyces durbertensis</name>
    <dbReference type="NCBI Taxonomy" id="2448886"/>
    <lineage>
        <taxon>Bacteria</taxon>
        <taxon>Bacillati</taxon>
        <taxon>Actinomycetota</taxon>
        <taxon>Actinomycetes</taxon>
        <taxon>Kitasatosporales</taxon>
        <taxon>Streptomycetaceae</taxon>
        <taxon>Streptomyces</taxon>
    </lineage>
</organism>
<keyword evidence="2" id="KW-1185">Reference proteome</keyword>
<protein>
    <recommendedName>
        <fullName evidence="3">Lipoprotein</fullName>
    </recommendedName>
</protein>
<reference evidence="2" key="1">
    <citation type="journal article" date="2020" name="Syst. Appl. Microbiol.">
        <title>Streptomyces alkaliterrae sp. nov., isolated from an alkaline soil, and emended descriptions of Streptomyces alkaliphilus, Streptomyces calidiresistens and Streptomyces durbertensis.</title>
        <authorList>
            <person name="Swiecimska M."/>
            <person name="Golinska P."/>
            <person name="Nouioui I."/>
            <person name="Wypij M."/>
            <person name="Rai M."/>
            <person name="Sangal V."/>
            <person name="Goodfellow M."/>
        </authorList>
    </citation>
    <scope>NUCLEOTIDE SEQUENCE [LARGE SCALE GENOMIC DNA]</scope>
    <source>
        <strain evidence="2">DSM 104538</strain>
    </source>
</reference>